<gene>
    <name evidence="2" type="ORF">ASPBRDRAFT_49591</name>
</gene>
<dbReference type="EMBL" id="KV878713">
    <property type="protein sequence ID" value="OJJ65664.1"/>
    <property type="molecule type" value="Genomic_DNA"/>
</dbReference>
<feature type="region of interest" description="Disordered" evidence="1">
    <location>
        <begin position="25"/>
        <end position="52"/>
    </location>
</feature>
<feature type="compositionally biased region" description="Polar residues" evidence="1">
    <location>
        <begin position="36"/>
        <end position="52"/>
    </location>
</feature>
<organism evidence="2 3">
    <name type="scientific">Aspergillus brasiliensis (strain CBS 101740 / IMI 381727 / IBT 21946)</name>
    <dbReference type="NCBI Taxonomy" id="767769"/>
    <lineage>
        <taxon>Eukaryota</taxon>
        <taxon>Fungi</taxon>
        <taxon>Dikarya</taxon>
        <taxon>Ascomycota</taxon>
        <taxon>Pezizomycotina</taxon>
        <taxon>Eurotiomycetes</taxon>
        <taxon>Eurotiomycetidae</taxon>
        <taxon>Eurotiales</taxon>
        <taxon>Aspergillaceae</taxon>
        <taxon>Aspergillus</taxon>
        <taxon>Aspergillus subgen. Circumdati</taxon>
    </lineage>
</organism>
<evidence type="ECO:0000256" key="1">
    <source>
        <dbReference type="SAM" id="MobiDB-lite"/>
    </source>
</evidence>
<accession>A0A1L9U1T9</accession>
<protein>
    <submittedName>
        <fullName evidence="2">Uncharacterized protein</fullName>
    </submittedName>
</protein>
<evidence type="ECO:0000313" key="2">
    <source>
        <dbReference type="EMBL" id="OJJ65664.1"/>
    </source>
</evidence>
<dbReference type="VEuPathDB" id="FungiDB:ASPBRDRAFT_49591"/>
<proteinExistence type="predicted"/>
<evidence type="ECO:0000313" key="3">
    <source>
        <dbReference type="Proteomes" id="UP000184499"/>
    </source>
</evidence>
<sequence>MAQFGWGFDPIVHPAWDVYEAKELQKQDENTRSQDHNQILTPSMPLSQPQSTFYTPTKRLRLTEESVCSSCLQCDREQEKFWGFDGAVEALIHRTD</sequence>
<dbReference type="AlphaFoldDB" id="A0A1L9U1T9"/>
<dbReference type="OrthoDB" id="10282750at2759"/>
<dbReference type="Proteomes" id="UP000184499">
    <property type="component" value="Unassembled WGS sequence"/>
</dbReference>
<keyword evidence="3" id="KW-1185">Reference proteome</keyword>
<dbReference type="RefSeq" id="XP_067472915.1">
    <property type="nucleotide sequence ID" value="XM_067626377.1"/>
</dbReference>
<dbReference type="GeneID" id="93578865"/>
<reference evidence="3" key="1">
    <citation type="journal article" date="2017" name="Genome Biol.">
        <title>Comparative genomics reveals high biological diversity and specific adaptations in the industrially and medically important fungal genus Aspergillus.</title>
        <authorList>
            <person name="de Vries R.P."/>
            <person name="Riley R."/>
            <person name="Wiebenga A."/>
            <person name="Aguilar-Osorio G."/>
            <person name="Amillis S."/>
            <person name="Uchima C.A."/>
            <person name="Anderluh G."/>
            <person name="Asadollahi M."/>
            <person name="Askin M."/>
            <person name="Barry K."/>
            <person name="Battaglia E."/>
            <person name="Bayram O."/>
            <person name="Benocci T."/>
            <person name="Braus-Stromeyer S.A."/>
            <person name="Caldana C."/>
            <person name="Canovas D."/>
            <person name="Cerqueira G.C."/>
            <person name="Chen F."/>
            <person name="Chen W."/>
            <person name="Choi C."/>
            <person name="Clum A."/>
            <person name="Dos Santos R.A."/>
            <person name="Damasio A.R."/>
            <person name="Diallinas G."/>
            <person name="Emri T."/>
            <person name="Fekete E."/>
            <person name="Flipphi M."/>
            <person name="Freyberg S."/>
            <person name="Gallo A."/>
            <person name="Gournas C."/>
            <person name="Habgood R."/>
            <person name="Hainaut M."/>
            <person name="Harispe M.L."/>
            <person name="Henrissat B."/>
            <person name="Hilden K.S."/>
            <person name="Hope R."/>
            <person name="Hossain A."/>
            <person name="Karabika E."/>
            <person name="Karaffa L."/>
            <person name="Karanyi Z."/>
            <person name="Krasevec N."/>
            <person name="Kuo A."/>
            <person name="Kusch H."/>
            <person name="LaButti K."/>
            <person name="Lagendijk E.L."/>
            <person name="Lapidus A."/>
            <person name="Levasseur A."/>
            <person name="Lindquist E."/>
            <person name="Lipzen A."/>
            <person name="Logrieco A.F."/>
            <person name="MacCabe A."/>
            <person name="Maekelae M.R."/>
            <person name="Malavazi I."/>
            <person name="Melin P."/>
            <person name="Meyer V."/>
            <person name="Mielnichuk N."/>
            <person name="Miskei M."/>
            <person name="Molnar A.P."/>
            <person name="Mule G."/>
            <person name="Ngan C.Y."/>
            <person name="Orejas M."/>
            <person name="Orosz E."/>
            <person name="Ouedraogo J.P."/>
            <person name="Overkamp K.M."/>
            <person name="Park H.-S."/>
            <person name="Perrone G."/>
            <person name="Piumi F."/>
            <person name="Punt P.J."/>
            <person name="Ram A.F."/>
            <person name="Ramon A."/>
            <person name="Rauscher S."/>
            <person name="Record E."/>
            <person name="Riano-Pachon D.M."/>
            <person name="Robert V."/>
            <person name="Roehrig J."/>
            <person name="Ruller R."/>
            <person name="Salamov A."/>
            <person name="Salih N.S."/>
            <person name="Samson R.A."/>
            <person name="Sandor E."/>
            <person name="Sanguinetti M."/>
            <person name="Schuetze T."/>
            <person name="Sepcic K."/>
            <person name="Shelest E."/>
            <person name="Sherlock G."/>
            <person name="Sophianopoulou V."/>
            <person name="Squina F.M."/>
            <person name="Sun H."/>
            <person name="Susca A."/>
            <person name="Todd R.B."/>
            <person name="Tsang A."/>
            <person name="Unkles S.E."/>
            <person name="van de Wiele N."/>
            <person name="van Rossen-Uffink D."/>
            <person name="Oliveira J.V."/>
            <person name="Vesth T.C."/>
            <person name="Visser J."/>
            <person name="Yu J.-H."/>
            <person name="Zhou M."/>
            <person name="Andersen M.R."/>
            <person name="Archer D.B."/>
            <person name="Baker S.E."/>
            <person name="Benoit I."/>
            <person name="Brakhage A.A."/>
            <person name="Braus G.H."/>
            <person name="Fischer R."/>
            <person name="Frisvad J.C."/>
            <person name="Goldman G.H."/>
            <person name="Houbraken J."/>
            <person name="Oakley B."/>
            <person name="Pocsi I."/>
            <person name="Scazzocchio C."/>
            <person name="Seiboth B."/>
            <person name="vanKuyk P.A."/>
            <person name="Wortman J."/>
            <person name="Dyer P.S."/>
            <person name="Grigoriev I.V."/>
        </authorList>
    </citation>
    <scope>NUCLEOTIDE SEQUENCE [LARGE SCALE GENOMIC DNA]</scope>
    <source>
        <strain evidence="3">CBS 101740 / IMI 381727 / IBT 21946</strain>
    </source>
</reference>
<name>A0A1L9U1T9_ASPBC</name>
<feature type="compositionally biased region" description="Basic and acidic residues" evidence="1">
    <location>
        <begin position="25"/>
        <end position="35"/>
    </location>
</feature>